<keyword evidence="7" id="KW-1185">Reference proteome</keyword>
<accession>A0A7E5VC09</accession>
<evidence type="ECO:0000313" key="7">
    <source>
        <dbReference type="Proteomes" id="UP000322000"/>
    </source>
</evidence>
<feature type="compositionally biased region" description="Acidic residues" evidence="6">
    <location>
        <begin position="60"/>
        <end position="92"/>
    </location>
</feature>
<evidence type="ECO:0000313" key="8">
    <source>
        <dbReference type="RefSeq" id="XP_026725821.1"/>
    </source>
</evidence>
<name>A0A7E5VC09_TRINI</name>
<organism evidence="7 8">
    <name type="scientific">Trichoplusia ni</name>
    <name type="common">Cabbage looper</name>
    <dbReference type="NCBI Taxonomy" id="7111"/>
    <lineage>
        <taxon>Eukaryota</taxon>
        <taxon>Metazoa</taxon>
        <taxon>Ecdysozoa</taxon>
        <taxon>Arthropoda</taxon>
        <taxon>Hexapoda</taxon>
        <taxon>Insecta</taxon>
        <taxon>Pterygota</taxon>
        <taxon>Neoptera</taxon>
        <taxon>Endopterygota</taxon>
        <taxon>Lepidoptera</taxon>
        <taxon>Glossata</taxon>
        <taxon>Ditrysia</taxon>
        <taxon>Noctuoidea</taxon>
        <taxon>Noctuidae</taxon>
        <taxon>Plusiinae</taxon>
        <taxon>Trichoplusia</taxon>
    </lineage>
</organism>
<dbReference type="Pfam" id="PF15243">
    <property type="entry name" value="ANAPC15"/>
    <property type="match status" value="1"/>
</dbReference>
<evidence type="ECO:0000256" key="6">
    <source>
        <dbReference type="SAM" id="MobiDB-lite"/>
    </source>
</evidence>
<keyword evidence="5" id="KW-0131">Cell cycle</keyword>
<evidence type="ECO:0000256" key="3">
    <source>
        <dbReference type="ARBA" id="ARBA00022618"/>
    </source>
</evidence>
<dbReference type="KEGG" id="tnl:113492534"/>
<dbReference type="GO" id="GO:0090266">
    <property type="term" value="P:regulation of mitotic cell cycle spindle assembly checkpoint"/>
    <property type="evidence" value="ECO:0007669"/>
    <property type="project" value="InterPro"/>
</dbReference>
<dbReference type="OrthoDB" id="6362917at2759"/>
<dbReference type="AlphaFoldDB" id="A0A7E5VC09"/>
<comment type="pathway">
    <text evidence="1">Protein modification; protein ubiquitination.</text>
</comment>
<evidence type="ECO:0000256" key="4">
    <source>
        <dbReference type="ARBA" id="ARBA00022776"/>
    </source>
</evidence>
<protein>
    <submittedName>
        <fullName evidence="8">Anaphase-promoting complex subunit 15B-like</fullName>
    </submittedName>
</protein>
<dbReference type="Proteomes" id="UP000322000">
    <property type="component" value="Chromosome 4"/>
</dbReference>
<gene>
    <name evidence="8" type="primary">LOC113492534</name>
</gene>
<dbReference type="PANTHER" id="PTHR22526:SF2">
    <property type="entry name" value="ANAPHASE PROMOTING COMPLEX C SUBUNIT 15, PSEUDOGENE-RELATED"/>
    <property type="match status" value="1"/>
</dbReference>
<feature type="compositionally biased region" description="Acidic residues" evidence="6">
    <location>
        <begin position="105"/>
        <end position="115"/>
    </location>
</feature>
<keyword evidence="4" id="KW-0498">Mitosis</keyword>
<comment type="similarity">
    <text evidence="2">Belongs to the APC15 family.</text>
</comment>
<evidence type="ECO:0000256" key="5">
    <source>
        <dbReference type="ARBA" id="ARBA00023306"/>
    </source>
</evidence>
<keyword evidence="3" id="KW-0132">Cell division</keyword>
<dbReference type="InParanoid" id="A0A7E5VC09"/>
<proteinExistence type="inferred from homology"/>
<dbReference type="GO" id="GO:0005680">
    <property type="term" value="C:anaphase-promoting complex"/>
    <property type="evidence" value="ECO:0007669"/>
    <property type="project" value="InterPro"/>
</dbReference>
<dbReference type="InterPro" id="IPR026182">
    <property type="entry name" value="ANAPC15"/>
</dbReference>
<evidence type="ECO:0000256" key="1">
    <source>
        <dbReference type="ARBA" id="ARBA00004906"/>
    </source>
</evidence>
<dbReference type="GO" id="GO:0051301">
    <property type="term" value="P:cell division"/>
    <property type="evidence" value="ECO:0007669"/>
    <property type="project" value="UniProtKB-KW"/>
</dbReference>
<feature type="region of interest" description="Disordered" evidence="6">
    <location>
        <begin position="50"/>
        <end position="131"/>
    </location>
</feature>
<dbReference type="GeneID" id="113492534"/>
<dbReference type="RefSeq" id="XP_026725821.1">
    <property type="nucleotide sequence ID" value="XM_026870020.1"/>
</dbReference>
<sequence>MNIPFPILTPRLVDPLWFNADSPCDEESELTALEQANQHWLNSIGQQYMKRAPLGKADPEPMEEEADTDEEEGNDESDESEESHDEDEDEDVIATYSPARNNNELEPDSLDDLNDGQDLNTSDQSALWPIQ</sequence>
<reference evidence="8" key="1">
    <citation type="submission" date="2025-08" db="UniProtKB">
        <authorList>
            <consortium name="RefSeq"/>
        </authorList>
    </citation>
    <scope>IDENTIFICATION</scope>
</reference>
<dbReference type="PANTHER" id="PTHR22526">
    <property type="entry name" value="ANAPHASE PROMOTING COMPLEX C SUBUNIT 15, PSEUDOGENE-RELATED"/>
    <property type="match status" value="1"/>
</dbReference>
<evidence type="ECO:0000256" key="2">
    <source>
        <dbReference type="ARBA" id="ARBA00009618"/>
    </source>
</evidence>